<evidence type="ECO:0000256" key="1">
    <source>
        <dbReference type="ARBA" id="ARBA00022821"/>
    </source>
</evidence>
<feature type="domain" description="Disease resistance protein At4g27190-like leucine-rich repeats" evidence="2">
    <location>
        <begin position="655"/>
        <end position="764"/>
    </location>
</feature>
<sequence>MRLPEEVCKLTGLRLLDLSTCVRLEEIPPNFIASLIQLEELYLDSNSIQWEVQGGSNASLDELKCLPHLTVLEIQIPNTSGLSKGLFSNTLERYNIEIGHRSRNYEFLQKWPKTSRTLELNLGDNCCFFEDVLHKTPSVKNVLSALHGGEGFPKLKQLWVHSSSCFRIVAECSESESYHPFHSLEILFLEELNNLEKIYNGQFGAEFLCQLRNIKVQKCDELKNIFSLSTIRDLPLEEIEVCDCANITEIFAIGKEEDIIHLKELRSIILEGLSQLTSFCSINNNEVISPTTTFNGKVEFPNLKTLKLSRINSEQIWQNQLLEIPSCFPSLEELYVDQCHKLKYLFSSLTVAFSSLEKIIISNMNDLEEIWHNQIQWIPSCFQSLTKLNVSGCHNLKHLFSSPTVAFPNLEMIEISHMNDLEMIWHNQLEEDSFRSLKSVTVINCNKLLTMFKFNMLERFTGLESLLVDVCNSLEDIFDLQDVNLEKLSHSTVSSQLRELSLYNLENVRHIWNKDPQRKLSFQKLNNVRIGNCWSLENIFPASIARNLSQLEQLCIYRCGAMEKIVAEEEGADLEAGTRFYFPRLTSLELRGLSQLRYFYPGRHTAEWPALNKLSISDCMELGLLASEENNEEGQLNTQGQQPLFFIQKGCFLKLDELQLTGESLRLISQDQFSEHLVPKLKFLKVDDGDSVIPPDILWRFPNLEKLYFTRGSCEEIFSLEEVEKHAEMPAQIKSLELRGIRKIKRIWKQHSKLDLIFQKLGSFACRVLWFD</sequence>
<organism evidence="3 4">
    <name type="scientific">Dipteronia sinensis</name>
    <dbReference type="NCBI Taxonomy" id="43782"/>
    <lineage>
        <taxon>Eukaryota</taxon>
        <taxon>Viridiplantae</taxon>
        <taxon>Streptophyta</taxon>
        <taxon>Embryophyta</taxon>
        <taxon>Tracheophyta</taxon>
        <taxon>Spermatophyta</taxon>
        <taxon>Magnoliopsida</taxon>
        <taxon>eudicotyledons</taxon>
        <taxon>Gunneridae</taxon>
        <taxon>Pentapetalae</taxon>
        <taxon>rosids</taxon>
        <taxon>malvids</taxon>
        <taxon>Sapindales</taxon>
        <taxon>Sapindaceae</taxon>
        <taxon>Hippocastanoideae</taxon>
        <taxon>Acereae</taxon>
        <taxon>Dipteronia</taxon>
    </lineage>
</organism>
<dbReference type="Proteomes" id="UP001281410">
    <property type="component" value="Unassembled WGS sequence"/>
</dbReference>
<reference evidence="3" key="1">
    <citation type="journal article" date="2023" name="Plant J.">
        <title>Genome sequences and population genomics provide insights into the demographic history, inbreeding, and mutation load of two 'living fossil' tree species of Dipteronia.</title>
        <authorList>
            <person name="Feng Y."/>
            <person name="Comes H.P."/>
            <person name="Chen J."/>
            <person name="Zhu S."/>
            <person name="Lu R."/>
            <person name="Zhang X."/>
            <person name="Li P."/>
            <person name="Qiu J."/>
            <person name="Olsen K.M."/>
            <person name="Qiu Y."/>
        </authorList>
    </citation>
    <scope>NUCLEOTIDE SEQUENCE</scope>
    <source>
        <strain evidence="3">NBL</strain>
    </source>
</reference>
<dbReference type="InterPro" id="IPR050905">
    <property type="entry name" value="Plant_NBS-LRR"/>
</dbReference>
<dbReference type="InterPro" id="IPR032675">
    <property type="entry name" value="LRR_dom_sf"/>
</dbReference>
<dbReference type="EMBL" id="JANJYJ010000007">
    <property type="protein sequence ID" value="KAK3200791.1"/>
    <property type="molecule type" value="Genomic_DNA"/>
</dbReference>
<evidence type="ECO:0000313" key="4">
    <source>
        <dbReference type="Proteomes" id="UP001281410"/>
    </source>
</evidence>
<dbReference type="SUPFAM" id="SSF52058">
    <property type="entry name" value="L domain-like"/>
    <property type="match status" value="2"/>
</dbReference>
<gene>
    <name evidence="3" type="ORF">Dsin_024206</name>
</gene>
<dbReference type="InterPro" id="IPR057135">
    <property type="entry name" value="At4g27190-like_LRR"/>
</dbReference>
<comment type="caution">
    <text evidence="3">The sequence shown here is derived from an EMBL/GenBank/DDBJ whole genome shotgun (WGS) entry which is preliminary data.</text>
</comment>
<proteinExistence type="predicted"/>
<dbReference type="Pfam" id="PF23247">
    <property type="entry name" value="LRR_RPS2"/>
    <property type="match status" value="3"/>
</dbReference>
<accession>A0AAE0A688</accession>
<protein>
    <recommendedName>
        <fullName evidence="2">Disease resistance protein At4g27190-like leucine-rich repeats domain-containing protein</fullName>
    </recommendedName>
</protein>
<feature type="domain" description="Disease resistance protein At4g27190-like leucine-rich repeats" evidence="2">
    <location>
        <begin position="410"/>
        <end position="560"/>
    </location>
</feature>
<keyword evidence="1" id="KW-0611">Plant defense</keyword>
<evidence type="ECO:0000313" key="3">
    <source>
        <dbReference type="EMBL" id="KAK3200791.1"/>
    </source>
</evidence>
<dbReference type="PANTHER" id="PTHR33463:SF203">
    <property type="entry name" value="AAA+ ATPASE DOMAIN-CONTAINING PROTEIN"/>
    <property type="match status" value="1"/>
</dbReference>
<evidence type="ECO:0000259" key="2">
    <source>
        <dbReference type="Pfam" id="PF23247"/>
    </source>
</evidence>
<dbReference type="AlphaFoldDB" id="A0AAE0A688"/>
<name>A0AAE0A688_9ROSI</name>
<dbReference type="Gene3D" id="3.80.10.10">
    <property type="entry name" value="Ribonuclease Inhibitor"/>
    <property type="match status" value="3"/>
</dbReference>
<dbReference type="PANTHER" id="PTHR33463">
    <property type="entry name" value="NB-ARC DOMAIN-CONTAINING PROTEIN-RELATED"/>
    <property type="match status" value="1"/>
</dbReference>
<keyword evidence="4" id="KW-1185">Reference proteome</keyword>
<feature type="domain" description="Disease resistance protein At4g27190-like leucine-rich repeats" evidence="2">
    <location>
        <begin position="140"/>
        <end position="245"/>
    </location>
</feature>